<name>A0A1U7N0G6_9CYAN</name>
<sequence length="69" mass="8054">MINFIFYGFLEFFAESQESKVSSEICITNYLIYLLVYLIAMRNAIALRGYLKSFFILNFAPLAPQLWGE</sequence>
<proteinExistence type="predicted"/>
<dbReference type="EMBL" id="MKZS01000001">
    <property type="protein sequence ID" value="OLT59394.1"/>
    <property type="molecule type" value="Genomic_DNA"/>
</dbReference>
<protein>
    <submittedName>
        <fullName evidence="1">Uncharacterized protein</fullName>
    </submittedName>
</protein>
<keyword evidence="2" id="KW-1185">Reference proteome</keyword>
<comment type="caution">
    <text evidence="1">The sequence shown here is derived from an EMBL/GenBank/DDBJ whole genome shotgun (WGS) entry which is preliminary data.</text>
</comment>
<evidence type="ECO:0000313" key="1">
    <source>
        <dbReference type="EMBL" id="OLT59394.1"/>
    </source>
</evidence>
<dbReference type="Proteomes" id="UP000186657">
    <property type="component" value="Unassembled WGS sequence"/>
</dbReference>
<gene>
    <name evidence="1" type="ORF">BJP37_10395</name>
</gene>
<reference evidence="1 2" key="1">
    <citation type="submission" date="2016-10" db="EMBL/GenBank/DDBJ databases">
        <title>Comparative genomics uncovers the prolific and rare metabolic potential of the cyanobacterial genus Moorea.</title>
        <authorList>
            <person name="Leao T."/>
            <person name="Castelao G."/>
            <person name="Korobeynikov A."/>
            <person name="Monroe E.A."/>
            <person name="Podell S."/>
            <person name="Glukhov E."/>
            <person name="Allen E."/>
            <person name="Gerwick W.H."/>
            <person name="Gerwick L."/>
        </authorList>
    </citation>
    <scope>NUCLEOTIDE SEQUENCE [LARGE SCALE GENOMIC DNA]</scope>
    <source>
        <strain evidence="1 2">PNG5-198</strain>
    </source>
</reference>
<organism evidence="1 2">
    <name type="scientific">Moorena bouillonii PNG</name>
    <dbReference type="NCBI Taxonomy" id="568701"/>
    <lineage>
        <taxon>Bacteria</taxon>
        <taxon>Bacillati</taxon>
        <taxon>Cyanobacteriota</taxon>
        <taxon>Cyanophyceae</taxon>
        <taxon>Coleofasciculales</taxon>
        <taxon>Coleofasciculaceae</taxon>
        <taxon>Moorena</taxon>
    </lineage>
</organism>
<evidence type="ECO:0000313" key="2">
    <source>
        <dbReference type="Proteomes" id="UP000186657"/>
    </source>
</evidence>
<accession>A0A1U7N0G6</accession>
<dbReference type="AlphaFoldDB" id="A0A1U7N0G6"/>